<evidence type="ECO:0000313" key="4">
    <source>
        <dbReference type="Proteomes" id="UP000003963"/>
    </source>
</evidence>
<dbReference type="PANTHER" id="PTHR33744">
    <property type="entry name" value="CARBOHYDRATE DIACID REGULATOR"/>
    <property type="match status" value="1"/>
</dbReference>
<gene>
    <name evidence="3" type="ORF">SSOG_06067</name>
</gene>
<dbReference type="Gene3D" id="1.10.10.2840">
    <property type="entry name" value="PucR C-terminal helix-turn-helix domain"/>
    <property type="match status" value="1"/>
</dbReference>
<organism evidence="3 4">
    <name type="scientific">Streptomyces himastatinicus ATCC 53653</name>
    <dbReference type="NCBI Taxonomy" id="457427"/>
    <lineage>
        <taxon>Bacteria</taxon>
        <taxon>Bacillati</taxon>
        <taxon>Actinomycetota</taxon>
        <taxon>Actinomycetes</taxon>
        <taxon>Kitasatosporales</taxon>
        <taxon>Streptomycetaceae</taxon>
        <taxon>Streptomyces</taxon>
        <taxon>Streptomyces violaceusniger group</taxon>
    </lineage>
</organism>
<dbReference type="Pfam" id="PF13556">
    <property type="entry name" value="HTH_30"/>
    <property type="match status" value="1"/>
</dbReference>
<dbReference type="AlphaFoldDB" id="D9WTD2"/>
<feature type="region of interest" description="Disordered" evidence="1">
    <location>
        <begin position="1"/>
        <end position="40"/>
    </location>
</feature>
<evidence type="ECO:0000313" key="3">
    <source>
        <dbReference type="EMBL" id="EFL26354.1"/>
    </source>
</evidence>
<accession>D9WTD2</accession>
<feature type="domain" description="PucR C-terminal helix-turn-helix" evidence="2">
    <location>
        <begin position="58"/>
        <end position="117"/>
    </location>
</feature>
<dbReference type="STRING" id="457427.SSOG_06067"/>
<name>D9WTD2_9ACTN</name>
<protein>
    <submittedName>
        <fullName evidence="3">GAF domain protein</fullName>
    </submittedName>
</protein>
<proteinExistence type="predicted"/>
<sequence>MGGADRRRRALPLPRASGHRRRSRPGRRARPGRRGVPGGIASTVGAVVDYDRRRSTHLVATLEAYFTPSGSSPMRAAGHLHVHTNTVSRRLERITELLGPDLQKPANTLEIQLALRLLRARDAVRRHSDNTGEGAGTR</sequence>
<keyword evidence="4" id="KW-1185">Reference proteome</keyword>
<evidence type="ECO:0000259" key="2">
    <source>
        <dbReference type="Pfam" id="PF13556"/>
    </source>
</evidence>
<dbReference type="InterPro" id="IPR042070">
    <property type="entry name" value="PucR_C-HTH_sf"/>
</dbReference>
<dbReference type="InterPro" id="IPR025736">
    <property type="entry name" value="PucR_C-HTH_dom"/>
</dbReference>
<dbReference type="Proteomes" id="UP000003963">
    <property type="component" value="Unassembled WGS sequence"/>
</dbReference>
<feature type="compositionally biased region" description="Basic residues" evidence="1">
    <location>
        <begin position="17"/>
        <end position="33"/>
    </location>
</feature>
<dbReference type="HOGENOM" id="CLU_1854098_0_0_11"/>
<dbReference type="PANTHER" id="PTHR33744:SF1">
    <property type="entry name" value="DNA-BINDING TRANSCRIPTIONAL ACTIVATOR ADER"/>
    <property type="match status" value="1"/>
</dbReference>
<feature type="compositionally biased region" description="Basic residues" evidence="1">
    <location>
        <begin position="1"/>
        <end position="10"/>
    </location>
</feature>
<reference evidence="3 4" key="1">
    <citation type="submission" date="2009-02" db="EMBL/GenBank/DDBJ databases">
        <title>Annotation of Streptomyces hygroscopicus strain ATCC 53653.</title>
        <authorList>
            <consortium name="The Broad Institute Genome Sequencing Platform"/>
            <consortium name="Broad Institute Microbial Sequencing Center"/>
            <person name="Fischbach M."/>
            <person name="Godfrey P."/>
            <person name="Ward D."/>
            <person name="Young S."/>
            <person name="Zeng Q."/>
            <person name="Koehrsen M."/>
            <person name="Alvarado L."/>
            <person name="Berlin A.M."/>
            <person name="Bochicchio J."/>
            <person name="Borenstein D."/>
            <person name="Chapman S.B."/>
            <person name="Chen Z."/>
            <person name="Engels R."/>
            <person name="Freedman E."/>
            <person name="Gellesch M."/>
            <person name="Goldberg J."/>
            <person name="Griggs A."/>
            <person name="Gujja S."/>
            <person name="Heilman E.R."/>
            <person name="Heiman D.I."/>
            <person name="Hepburn T.A."/>
            <person name="Howarth C."/>
            <person name="Jen D."/>
            <person name="Larson L."/>
            <person name="Lewis B."/>
            <person name="Mehta T."/>
            <person name="Park D."/>
            <person name="Pearson M."/>
            <person name="Richards J."/>
            <person name="Roberts A."/>
            <person name="Saif S."/>
            <person name="Shea T.D."/>
            <person name="Shenoy N."/>
            <person name="Sisk P."/>
            <person name="Stolte C."/>
            <person name="Sykes S.N."/>
            <person name="Thomson T."/>
            <person name="Walk T."/>
            <person name="White J."/>
            <person name="Yandava C."/>
            <person name="Straight P."/>
            <person name="Clardy J."/>
            <person name="Hung D."/>
            <person name="Kolter R."/>
            <person name="Mekalanos J."/>
            <person name="Walker S."/>
            <person name="Walsh C.T."/>
            <person name="Wieland-Brown L.C."/>
            <person name="Haas B."/>
            <person name="Nusbaum C."/>
            <person name="Birren B."/>
        </authorList>
    </citation>
    <scope>NUCLEOTIDE SEQUENCE [LARGE SCALE GENOMIC DNA]</scope>
    <source>
        <strain evidence="3 4">ATCC 53653</strain>
    </source>
</reference>
<dbReference type="EMBL" id="GG657754">
    <property type="protein sequence ID" value="EFL26354.1"/>
    <property type="molecule type" value="Genomic_DNA"/>
</dbReference>
<evidence type="ECO:0000256" key="1">
    <source>
        <dbReference type="SAM" id="MobiDB-lite"/>
    </source>
</evidence>
<dbReference type="InterPro" id="IPR051448">
    <property type="entry name" value="CdaR-like_regulators"/>
</dbReference>